<dbReference type="GO" id="GO:0003676">
    <property type="term" value="F:nucleic acid binding"/>
    <property type="evidence" value="ECO:0007669"/>
    <property type="project" value="InterPro"/>
</dbReference>
<dbReference type="AlphaFoldDB" id="A0A8X6NZC7"/>
<accession>A0A8X6NZC7</accession>
<proteinExistence type="predicted"/>
<name>A0A8X6NZC7_NEPPI</name>
<protein>
    <submittedName>
        <fullName evidence="1">Uncharacterized protein</fullName>
    </submittedName>
</protein>
<dbReference type="EMBL" id="BMAW01015219">
    <property type="protein sequence ID" value="GFT42616.1"/>
    <property type="molecule type" value="Genomic_DNA"/>
</dbReference>
<dbReference type="Gene3D" id="3.30.420.10">
    <property type="entry name" value="Ribonuclease H-like superfamily/Ribonuclease H"/>
    <property type="match status" value="1"/>
</dbReference>
<dbReference type="Proteomes" id="UP000887013">
    <property type="component" value="Unassembled WGS sequence"/>
</dbReference>
<gene>
    <name evidence="1" type="ORF">NPIL_152361</name>
</gene>
<dbReference type="InterPro" id="IPR036397">
    <property type="entry name" value="RNaseH_sf"/>
</dbReference>
<dbReference type="OrthoDB" id="6437518at2759"/>
<evidence type="ECO:0000313" key="2">
    <source>
        <dbReference type="Proteomes" id="UP000887013"/>
    </source>
</evidence>
<evidence type="ECO:0000313" key="1">
    <source>
        <dbReference type="EMBL" id="GFT42616.1"/>
    </source>
</evidence>
<sequence length="84" mass="9826">MQTLQWKDERFLEEFYFSDESKFNLFGSDGPHYRWRRECRAVASMHVKATVMHGGGGIMVWDTMGLSSIETIFFTKGTKDKMVH</sequence>
<keyword evidence="2" id="KW-1185">Reference proteome</keyword>
<organism evidence="1 2">
    <name type="scientific">Nephila pilipes</name>
    <name type="common">Giant wood spider</name>
    <name type="synonym">Nephila maculata</name>
    <dbReference type="NCBI Taxonomy" id="299642"/>
    <lineage>
        <taxon>Eukaryota</taxon>
        <taxon>Metazoa</taxon>
        <taxon>Ecdysozoa</taxon>
        <taxon>Arthropoda</taxon>
        <taxon>Chelicerata</taxon>
        <taxon>Arachnida</taxon>
        <taxon>Araneae</taxon>
        <taxon>Araneomorphae</taxon>
        <taxon>Entelegynae</taxon>
        <taxon>Araneoidea</taxon>
        <taxon>Nephilidae</taxon>
        <taxon>Nephila</taxon>
    </lineage>
</organism>
<reference evidence="1" key="1">
    <citation type="submission" date="2020-08" db="EMBL/GenBank/DDBJ databases">
        <title>Multicomponent nature underlies the extraordinary mechanical properties of spider dragline silk.</title>
        <authorList>
            <person name="Kono N."/>
            <person name="Nakamura H."/>
            <person name="Mori M."/>
            <person name="Yoshida Y."/>
            <person name="Ohtoshi R."/>
            <person name="Malay A.D."/>
            <person name="Moran D.A.P."/>
            <person name="Tomita M."/>
            <person name="Numata K."/>
            <person name="Arakawa K."/>
        </authorList>
    </citation>
    <scope>NUCLEOTIDE SEQUENCE</scope>
</reference>
<comment type="caution">
    <text evidence="1">The sequence shown here is derived from an EMBL/GenBank/DDBJ whole genome shotgun (WGS) entry which is preliminary data.</text>
</comment>